<name>A0A1X0DX52_9MYCO</name>
<dbReference type="Proteomes" id="UP000192713">
    <property type="component" value="Unassembled WGS sequence"/>
</dbReference>
<evidence type="ECO:0000313" key="2">
    <source>
        <dbReference type="Proteomes" id="UP000192713"/>
    </source>
</evidence>
<gene>
    <name evidence="1" type="ORF">BST28_20155</name>
</gene>
<reference evidence="1 2" key="1">
    <citation type="submission" date="2017-02" db="EMBL/GenBank/DDBJ databases">
        <title>The new phylogeny of genus Mycobacterium.</title>
        <authorList>
            <person name="Tortoli E."/>
            <person name="Trovato A."/>
            <person name="Cirillo D.M."/>
        </authorList>
    </citation>
    <scope>NUCLEOTIDE SEQUENCE [LARGE SCALE GENOMIC DNA]</scope>
    <source>
        <strain evidence="1 2">DSM 45093</strain>
    </source>
</reference>
<organism evidence="1 2">
    <name type="scientific">Mycolicibacter kumamotonensis</name>
    <dbReference type="NCBI Taxonomy" id="354243"/>
    <lineage>
        <taxon>Bacteria</taxon>
        <taxon>Bacillati</taxon>
        <taxon>Actinomycetota</taxon>
        <taxon>Actinomycetes</taxon>
        <taxon>Mycobacteriales</taxon>
        <taxon>Mycobacteriaceae</taxon>
        <taxon>Mycolicibacter</taxon>
    </lineage>
</organism>
<dbReference type="RefSeq" id="WP_067976666.1">
    <property type="nucleotide sequence ID" value="NZ_MVHU01000042.1"/>
</dbReference>
<comment type="caution">
    <text evidence="1">The sequence shown here is derived from an EMBL/GenBank/DDBJ whole genome shotgun (WGS) entry which is preliminary data.</text>
</comment>
<proteinExistence type="predicted"/>
<evidence type="ECO:0000313" key="1">
    <source>
        <dbReference type="EMBL" id="ORA76808.1"/>
    </source>
</evidence>
<accession>A0A1X0DX52</accession>
<dbReference type="EMBL" id="MVHU01000042">
    <property type="protein sequence ID" value="ORA76808.1"/>
    <property type="molecule type" value="Genomic_DNA"/>
</dbReference>
<protein>
    <submittedName>
        <fullName evidence="1">Uncharacterized protein</fullName>
    </submittedName>
</protein>
<dbReference type="AlphaFoldDB" id="A0A1X0DX52"/>
<sequence>MLTRWSPRPRCSPPADIEFAARKGAQFGFEREIEFRRDEAAQTSDYLRAISETSPSLTQAELTEFGEDTELYTRGCDPRGVA</sequence>